<dbReference type="GO" id="GO:0016887">
    <property type="term" value="F:ATP hydrolysis activity"/>
    <property type="evidence" value="ECO:0007669"/>
    <property type="project" value="TreeGrafter"/>
</dbReference>
<evidence type="ECO:0000313" key="4">
    <source>
        <dbReference type="Proteomes" id="UP000053060"/>
    </source>
</evidence>
<gene>
    <name evidence="3" type="ORF">Z045_05560</name>
</gene>
<dbReference type="InterPro" id="IPR050625">
    <property type="entry name" value="ParA/MinD_ATPase"/>
</dbReference>
<feature type="region of interest" description="Disordered" evidence="1">
    <location>
        <begin position="149"/>
        <end position="185"/>
    </location>
</feature>
<organism evidence="3 4">
    <name type="scientific">Rhodococcus pyridinivorans KG-16</name>
    <dbReference type="NCBI Taxonomy" id="1441730"/>
    <lineage>
        <taxon>Bacteria</taxon>
        <taxon>Bacillati</taxon>
        <taxon>Actinomycetota</taxon>
        <taxon>Actinomycetes</taxon>
        <taxon>Mycobacteriales</taxon>
        <taxon>Nocardiaceae</taxon>
        <taxon>Rhodococcus</taxon>
    </lineage>
</organism>
<dbReference type="Proteomes" id="UP000053060">
    <property type="component" value="Unassembled WGS sequence"/>
</dbReference>
<evidence type="ECO:0000256" key="1">
    <source>
        <dbReference type="SAM" id="MobiDB-lite"/>
    </source>
</evidence>
<proteinExistence type="predicted"/>
<dbReference type="PANTHER" id="PTHR43384:SF14">
    <property type="entry name" value="ESX-1 SECRETION-ASSOCIATED PROTEIN ESPI"/>
    <property type="match status" value="1"/>
</dbReference>
<dbReference type="SUPFAM" id="SSF52540">
    <property type="entry name" value="P-loop containing nucleoside triphosphate hydrolases"/>
    <property type="match status" value="1"/>
</dbReference>
<dbReference type="RefSeq" id="WP_060650994.1">
    <property type="nucleotide sequence ID" value="NZ_AZXY01000002.1"/>
</dbReference>
<dbReference type="Gene3D" id="3.40.50.300">
    <property type="entry name" value="P-loop containing nucleotide triphosphate hydrolases"/>
    <property type="match status" value="1"/>
</dbReference>
<accession>A0A0V9UNQ8</accession>
<sequence>MRRNEPGPAVPAWLQDPPESGTDHARRGLRRAARGAETPGPSTPSGDGATPPTPSAPLGMTASVPLGMALRPRISADDPEPEASEPLVAPESARSENRVLPPAVPEATVPAVPDAAVPAVPDAAVPAAVTEPEPEPVFSEPAPEVVGTQPETVAPAPAPAPAPEVSGPETTEVAPGPVEPEVPGLRPARTDAPVDDLQHEAQRFDHQPSNVDLASGVLVRRSRRSTRRWRERVDRLTGGRLDGGGSERREELVARIRQPIPGDYRIAVLSLKGGVGKTTTTVGLGSTFASLRGDCVIAVDANPDFGTLGQRIPQQTTSTVRDLLANASNIRRYSDVRAHTSQAPSRLEVLASERDPAASEAFSEEDYRRVVDILQVYYNVILTDCGTGIMHSVMRGVLDLANTLVLVASPAVDAARSAAATLDWLQAHGYSDLVERTVVVISSPRPGAASIDMDALTAHFLARCRAVKVLPFDEHLAEGAEIDLERLRPATRTAFVELAAMVADDFPALSGRHAGR</sequence>
<feature type="compositionally biased region" description="Low complexity" evidence="1">
    <location>
        <begin position="168"/>
        <end position="184"/>
    </location>
</feature>
<reference evidence="4" key="1">
    <citation type="submission" date="2015-01" db="EMBL/GenBank/DDBJ databases">
        <title>Draft genome sequence of Rhodococcus pyridinivorans strain KG-16, a hydrocarbon-degrading bacterium.</title>
        <authorList>
            <person name="Aggarwal R.K."/>
            <person name="Dawar C."/>
        </authorList>
    </citation>
    <scope>NUCLEOTIDE SEQUENCE [LARGE SCALE GENOMIC DNA]</scope>
    <source>
        <strain evidence="4">KG-16</strain>
    </source>
</reference>
<dbReference type="GO" id="GO:0051782">
    <property type="term" value="P:negative regulation of cell division"/>
    <property type="evidence" value="ECO:0007669"/>
    <property type="project" value="TreeGrafter"/>
</dbReference>
<dbReference type="GO" id="GO:0005829">
    <property type="term" value="C:cytosol"/>
    <property type="evidence" value="ECO:0007669"/>
    <property type="project" value="TreeGrafter"/>
</dbReference>
<dbReference type="PATRIC" id="fig|1441730.3.peg.1161"/>
<evidence type="ECO:0000259" key="2">
    <source>
        <dbReference type="Pfam" id="PF13614"/>
    </source>
</evidence>
<protein>
    <submittedName>
        <fullName evidence="3">ATPase</fullName>
    </submittedName>
</protein>
<dbReference type="GO" id="GO:0005524">
    <property type="term" value="F:ATP binding"/>
    <property type="evidence" value="ECO:0007669"/>
    <property type="project" value="TreeGrafter"/>
</dbReference>
<dbReference type="EMBL" id="AZXY01000002">
    <property type="protein sequence ID" value="KSZ59640.1"/>
    <property type="molecule type" value="Genomic_DNA"/>
</dbReference>
<dbReference type="InterPro" id="IPR025669">
    <property type="entry name" value="AAA_dom"/>
</dbReference>
<dbReference type="GO" id="GO:0009898">
    <property type="term" value="C:cytoplasmic side of plasma membrane"/>
    <property type="evidence" value="ECO:0007669"/>
    <property type="project" value="TreeGrafter"/>
</dbReference>
<feature type="domain" description="AAA" evidence="2">
    <location>
        <begin position="266"/>
        <end position="406"/>
    </location>
</feature>
<dbReference type="PANTHER" id="PTHR43384">
    <property type="entry name" value="SEPTUM SITE-DETERMINING PROTEIN MIND HOMOLOG, CHLOROPLASTIC-RELATED"/>
    <property type="match status" value="1"/>
</dbReference>
<dbReference type="InterPro" id="IPR027417">
    <property type="entry name" value="P-loop_NTPase"/>
</dbReference>
<feature type="region of interest" description="Disordered" evidence="1">
    <location>
        <begin position="1"/>
        <end position="101"/>
    </location>
</feature>
<evidence type="ECO:0000313" key="3">
    <source>
        <dbReference type="EMBL" id="KSZ59640.1"/>
    </source>
</evidence>
<dbReference type="AlphaFoldDB" id="A0A0V9UNQ8"/>
<dbReference type="Pfam" id="PF13614">
    <property type="entry name" value="AAA_31"/>
    <property type="match status" value="1"/>
</dbReference>
<comment type="caution">
    <text evidence="3">The sequence shown here is derived from an EMBL/GenBank/DDBJ whole genome shotgun (WGS) entry which is preliminary data.</text>
</comment>
<reference evidence="3 4" key="2">
    <citation type="journal article" date="2016" name="Genome Announc.">
        <title>Draft Genome Sequence of a Versatile Hydrocarbon-Degrading Bacterium, Rhodococcus pyridinivorans Strain KG-16, Collected from Oil Fields in India.</title>
        <authorList>
            <person name="Aggarwal R.K."/>
            <person name="Dawar C."/>
            <person name="Phanindranath R."/>
            <person name="Mutnuri L."/>
            <person name="Dayal A.M."/>
        </authorList>
    </citation>
    <scope>NUCLEOTIDE SEQUENCE [LARGE SCALE GENOMIC DNA]</scope>
    <source>
        <strain evidence="3 4">KG-16</strain>
    </source>
</reference>
<name>A0A0V9UNQ8_9NOCA</name>